<dbReference type="InterPro" id="IPR029063">
    <property type="entry name" value="SAM-dependent_MTases_sf"/>
</dbReference>
<dbReference type="GO" id="GO:0032259">
    <property type="term" value="P:methylation"/>
    <property type="evidence" value="ECO:0007669"/>
    <property type="project" value="UniProtKB-KW"/>
</dbReference>
<dbReference type="SUPFAM" id="SSF53335">
    <property type="entry name" value="S-adenosyl-L-methionine-dependent methyltransferases"/>
    <property type="match status" value="1"/>
</dbReference>
<dbReference type="InterPro" id="IPR051052">
    <property type="entry name" value="Diverse_substrate_MTase"/>
</dbReference>
<evidence type="ECO:0000256" key="3">
    <source>
        <dbReference type="ARBA" id="ARBA00022679"/>
    </source>
</evidence>
<evidence type="ECO:0000256" key="1">
    <source>
        <dbReference type="ARBA" id="ARBA00008361"/>
    </source>
</evidence>
<dbReference type="OrthoDB" id="10027013at2759"/>
<evidence type="ECO:0000259" key="4">
    <source>
        <dbReference type="Pfam" id="PF08241"/>
    </source>
</evidence>
<dbReference type="Gene3D" id="3.40.50.150">
    <property type="entry name" value="Vaccinia Virus protein VP39"/>
    <property type="match status" value="1"/>
</dbReference>
<dbReference type="GO" id="GO:0008757">
    <property type="term" value="F:S-adenosylmethionine-dependent methyltransferase activity"/>
    <property type="evidence" value="ECO:0007669"/>
    <property type="project" value="InterPro"/>
</dbReference>
<organism evidence="5 6">
    <name type="scientific">Cercospora kikuchii</name>
    <dbReference type="NCBI Taxonomy" id="84275"/>
    <lineage>
        <taxon>Eukaryota</taxon>
        <taxon>Fungi</taxon>
        <taxon>Dikarya</taxon>
        <taxon>Ascomycota</taxon>
        <taxon>Pezizomycotina</taxon>
        <taxon>Dothideomycetes</taxon>
        <taxon>Dothideomycetidae</taxon>
        <taxon>Mycosphaerellales</taxon>
        <taxon>Mycosphaerellaceae</taxon>
        <taxon>Cercospora</taxon>
    </lineage>
</organism>
<comment type="caution">
    <text evidence="5">The sequence shown here is derived from an EMBL/GenBank/DDBJ whole genome shotgun (WGS) entry which is preliminary data.</text>
</comment>
<dbReference type="Pfam" id="PF08241">
    <property type="entry name" value="Methyltransf_11"/>
    <property type="match status" value="1"/>
</dbReference>
<dbReference type="PANTHER" id="PTHR44942">
    <property type="entry name" value="METHYLTRANSF_11 DOMAIN-CONTAINING PROTEIN"/>
    <property type="match status" value="1"/>
</dbReference>
<proteinExistence type="inferred from homology"/>
<feature type="domain" description="Methyltransferase type 11" evidence="4">
    <location>
        <begin position="60"/>
        <end position="154"/>
    </location>
</feature>
<accession>A0A9P3CIN9</accession>
<comment type="similarity">
    <text evidence="1">Belongs to the methyltransferase superfamily.</text>
</comment>
<dbReference type="AlphaFoldDB" id="A0A9P3CIN9"/>
<dbReference type="GeneID" id="68292268"/>
<evidence type="ECO:0000313" key="6">
    <source>
        <dbReference type="Proteomes" id="UP000825890"/>
    </source>
</evidence>
<dbReference type="InterPro" id="IPR013216">
    <property type="entry name" value="Methyltransf_11"/>
</dbReference>
<dbReference type="CDD" id="cd02440">
    <property type="entry name" value="AdoMet_MTases"/>
    <property type="match status" value="1"/>
</dbReference>
<keyword evidence="3" id="KW-0808">Transferase</keyword>
<protein>
    <recommendedName>
        <fullName evidence="4">Methyltransferase type 11 domain-containing protein</fullName>
    </recommendedName>
</protein>
<gene>
    <name evidence="5" type="ORF">CKM354_000669300</name>
</gene>
<keyword evidence="6" id="KW-1185">Reference proteome</keyword>
<dbReference type="PANTHER" id="PTHR44942:SF4">
    <property type="entry name" value="METHYLTRANSFERASE TYPE 11 DOMAIN-CONTAINING PROTEIN"/>
    <property type="match status" value="1"/>
</dbReference>
<keyword evidence="2" id="KW-0489">Methyltransferase</keyword>
<dbReference type="RefSeq" id="XP_044657953.1">
    <property type="nucleotide sequence ID" value="XM_044802018.1"/>
</dbReference>
<sequence length="318" mass="35446">MGTASPGTLIKQHFSEEDGIDRDFWTEKYLQGRPNLAEATLQRIWKYHADKGGCFGLCHEPGAGSGVHTRRIAEKFEKVVASDLGAAHVALGKERHADLPNVEFRIGNSEDPAGMGLQKASVDLVLAINFIHFVDTDAILRAVDYQLKPGGTFAVLAFCQVLVLDQNARQVWNQLWNAVCHNSALRQGHDSVYETLWYKKVVCGYDHLPLPESIFQPGAVRFRSGSKDDWPVAYLATNVSDPLESGCGKNDILITDVDTEDWKVQAGVSELRRLLYSVIPFEESDEIAALWKQLEDELQDRRVECLVPVTGILATKKR</sequence>
<reference evidence="5 6" key="1">
    <citation type="submission" date="2021-01" db="EMBL/GenBank/DDBJ databases">
        <title>Cercospora kikuchii MAFF 305040 whole genome shotgun sequence.</title>
        <authorList>
            <person name="Kashiwa T."/>
            <person name="Suzuki T."/>
        </authorList>
    </citation>
    <scope>NUCLEOTIDE SEQUENCE [LARGE SCALE GENOMIC DNA]</scope>
    <source>
        <strain evidence="5 6">MAFF 305040</strain>
    </source>
</reference>
<dbReference type="EMBL" id="BOLY01000004">
    <property type="protein sequence ID" value="GIZ43466.1"/>
    <property type="molecule type" value="Genomic_DNA"/>
</dbReference>
<evidence type="ECO:0000313" key="5">
    <source>
        <dbReference type="EMBL" id="GIZ43466.1"/>
    </source>
</evidence>
<evidence type="ECO:0000256" key="2">
    <source>
        <dbReference type="ARBA" id="ARBA00022603"/>
    </source>
</evidence>
<dbReference type="Proteomes" id="UP000825890">
    <property type="component" value="Unassembled WGS sequence"/>
</dbReference>
<name>A0A9P3CIN9_9PEZI</name>